<dbReference type="RefSeq" id="WP_055471629.1">
    <property type="nucleotide sequence ID" value="NZ_JBIRWE010000001.1"/>
</dbReference>
<dbReference type="InterPro" id="IPR006059">
    <property type="entry name" value="SBP"/>
</dbReference>
<sequence>MSASGPSRRTLLQSAAIGTTLAATGFSLSACSSGSGSTSSGGAASGDLAPYPAYVPAKGVPTPDLPGTEGGVQSGYLTYPKELTQSVPEKPGDGSTIRIVTGTWGASPLPKSKNRYWQEIEKALGVELDITVIPFAEYDKKVSAMMASGDTPDVMLKPGSAANITAFQKAKTQDLTDFVSGDAVKKYPNLANIPTYAWEAGGRLDGRIFGVPIERPVAGHRAFGNRDKFEKAGILAPEVGGITVEDFTKGLRDLSGDGCWALGAWQQGAYGFNMWMPAFGTPPVWSFQGGELVHYTETDEFADALEQMAKWQQQGVYRASALSVDGTQALTDFLTGKTLSRVDGSIGYINTAKDPGLKFEIDNVLPFKPSNGADPTHWLTNGIYGQAILKKAAKERIELILRVMNYLAAPFGTKEWELVHHGLEGVHFTRGKDGGPVPTDLVSSKGGGFGNLGLGYISDAPQPLYVADQAEAVKREYEFQKSVIPIAKSSADKGISAQGWTDLAGAVLTTQEDGIKDIVTGRKKFSEWAAIVEEIRRKGVDKGRDAVAQAYEAAKKG</sequence>
<evidence type="ECO:0000313" key="5">
    <source>
        <dbReference type="EMBL" id="MFI1963147.1"/>
    </source>
</evidence>
<dbReference type="Proteomes" id="UP001611548">
    <property type="component" value="Unassembled WGS sequence"/>
</dbReference>
<gene>
    <name evidence="5" type="ORF">ACH429_03240</name>
</gene>
<accession>A0ABW7UP32</accession>
<dbReference type="InterPro" id="IPR006311">
    <property type="entry name" value="TAT_signal"/>
</dbReference>
<evidence type="ECO:0000313" key="6">
    <source>
        <dbReference type="Proteomes" id="UP001611548"/>
    </source>
</evidence>
<comment type="similarity">
    <text evidence="2">Belongs to the bacterial solute-binding protein 1 family.</text>
</comment>
<evidence type="ECO:0000256" key="4">
    <source>
        <dbReference type="ARBA" id="ARBA00022729"/>
    </source>
</evidence>
<comment type="caution">
    <text evidence="5">The sequence shown here is derived from an EMBL/GenBank/DDBJ whole genome shotgun (WGS) entry which is preliminary data.</text>
</comment>
<evidence type="ECO:0000256" key="2">
    <source>
        <dbReference type="ARBA" id="ARBA00008520"/>
    </source>
</evidence>
<keyword evidence="6" id="KW-1185">Reference proteome</keyword>
<proteinExistence type="inferred from homology"/>
<keyword evidence="4" id="KW-0732">Signal</keyword>
<protein>
    <submittedName>
        <fullName evidence="5">Extracellular solute-binding protein</fullName>
    </submittedName>
</protein>
<dbReference type="SUPFAM" id="SSF53850">
    <property type="entry name" value="Periplasmic binding protein-like II"/>
    <property type="match status" value="1"/>
</dbReference>
<name>A0ABW7UP32_9ACTN</name>
<dbReference type="PROSITE" id="PS51318">
    <property type="entry name" value="TAT"/>
    <property type="match status" value="1"/>
</dbReference>
<dbReference type="Pfam" id="PF13416">
    <property type="entry name" value="SBP_bac_8"/>
    <property type="match status" value="1"/>
</dbReference>
<organism evidence="5 6">
    <name type="scientific">Streptomyces pathocidini</name>
    <dbReference type="NCBI Taxonomy" id="1650571"/>
    <lineage>
        <taxon>Bacteria</taxon>
        <taxon>Bacillati</taxon>
        <taxon>Actinomycetota</taxon>
        <taxon>Actinomycetes</taxon>
        <taxon>Kitasatosporales</taxon>
        <taxon>Streptomycetaceae</taxon>
        <taxon>Streptomyces</taxon>
    </lineage>
</organism>
<reference evidence="5 6" key="1">
    <citation type="submission" date="2024-10" db="EMBL/GenBank/DDBJ databases">
        <title>The Natural Products Discovery Center: Release of the First 8490 Sequenced Strains for Exploring Actinobacteria Biosynthetic Diversity.</title>
        <authorList>
            <person name="Kalkreuter E."/>
            <person name="Kautsar S.A."/>
            <person name="Yang D."/>
            <person name="Bader C.D."/>
            <person name="Teijaro C.N."/>
            <person name="Fluegel L."/>
            <person name="Davis C.M."/>
            <person name="Simpson J.R."/>
            <person name="Lauterbach L."/>
            <person name="Steele A.D."/>
            <person name="Gui C."/>
            <person name="Meng S."/>
            <person name="Li G."/>
            <person name="Viehrig K."/>
            <person name="Ye F."/>
            <person name="Su P."/>
            <person name="Kiefer A.F."/>
            <person name="Nichols A."/>
            <person name="Cepeda A.J."/>
            <person name="Yan W."/>
            <person name="Fan B."/>
            <person name="Jiang Y."/>
            <person name="Adhikari A."/>
            <person name="Zheng C.-J."/>
            <person name="Schuster L."/>
            <person name="Cowan T.M."/>
            <person name="Smanski M.J."/>
            <person name="Chevrette M.G."/>
            <person name="De Carvalho L.P.S."/>
            <person name="Shen B."/>
        </authorList>
    </citation>
    <scope>NUCLEOTIDE SEQUENCE [LARGE SCALE GENOMIC DNA]</scope>
    <source>
        <strain evidence="5 6">NPDC020327</strain>
    </source>
</reference>
<dbReference type="PANTHER" id="PTHR43649:SF31">
    <property type="entry name" value="SN-GLYCEROL-3-PHOSPHATE-BINDING PERIPLASMIC PROTEIN UGPB"/>
    <property type="match status" value="1"/>
</dbReference>
<comment type="subcellular location">
    <subcellularLocation>
        <location evidence="1">Cell envelope</location>
    </subcellularLocation>
</comment>
<dbReference type="Gene3D" id="3.40.190.10">
    <property type="entry name" value="Periplasmic binding protein-like II"/>
    <property type="match status" value="1"/>
</dbReference>
<dbReference type="InterPro" id="IPR050490">
    <property type="entry name" value="Bact_solute-bd_prot1"/>
</dbReference>
<keyword evidence="3" id="KW-0813">Transport</keyword>
<dbReference type="EMBL" id="JBIRWE010000001">
    <property type="protein sequence ID" value="MFI1963147.1"/>
    <property type="molecule type" value="Genomic_DNA"/>
</dbReference>
<evidence type="ECO:0000256" key="3">
    <source>
        <dbReference type="ARBA" id="ARBA00022448"/>
    </source>
</evidence>
<dbReference type="PANTHER" id="PTHR43649">
    <property type="entry name" value="ARABINOSE-BINDING PROTEIN-RELATED"/>
    <property type="match status" value="1"/>
</dbReference>
<evidence type="ECO:0000256" key="1">
    <source>
        <dbReference type="ARBA" id="ARBA00004196"/>
    </source>
</evidence>